<evidence type="ECO:0000259" key="1">
    <source>
        <dbReference type="Pfam" id="PF01814"/>
    </source>
</evidence>
<sequence>MCSYCGCESITVVGRFMAEHVEIINASGDLRRACERRDDAAVERAAHRLGHLLDPHTSAEESGIFAVLSEDPEFTDHVATLCAEHDDLGRQLVAIRRGEHRRFPVFERALRDHIDREENGLFPAAAIAFAGPEWDRVESLTPAAHGHPHEHPHAV</sequence>
<comment type="caution">
    <text evidence="2">The sequence shown here is derived from an EMBL/GenBank/DDBJ whole genome shotgun (WGS) entry which is preliminary data.</text>
</comment>
<dbReference type="Proteomes" id="UP001500427">
    <property type="component" value="Unassembled WGS sequence"/>
</dbReference>
<reference evidence="3" key="1">
    <citation type="journal article" date="2019" name="Int. J. Syst. Evol. Microbiol.">
        <title>The Global Catalogue of Microorganisms (GCM) 10K type strain sequencing project: providing services to taxonomists for standard genome sequencing and annotation.</title>
        <authorList>
            <consortium name="The Broad Institute Genomics Platform"/>
            <consortium name="The Broad Institute Genome Sequencing Center for Infectious Disease"/>
            <person name="Wu L."/>
            <person name="Ma J."/>
        </authorList>
    </citation>
    <scope>NUCLEOTIDE SEQUENCE [LARGE SCALE GENOMIC DNA]</scope>
    <source>
        <strain evidence="3">JCM 17687</strain>
    </source>
</reference>
<gene>
    <name evidence="2" type="ORF">GCM10023258_26970</name>
</gene>
<name>A0ABP9JF11_9MICO</name>
<protein>
    <submittedName>
        <fullName evidence="2">Hemerythrin domain-containing protein</fullName>
    </submittedName>
</protein>
<dbReference type="Pfam" id="PF01814">
    <property type="entry name" value="Hemerythrin"/>
    <property type="match status" value="1"/>
</dbReference>
<evidence type="ECO:0000313" key="2">
    <source>
        <dbReference type="EMBL" id="GAA5030064.1"/>
    </source>
</evidence>
<keyword evidence="3" id="KW-1185">Reference proteome</keyword>
<feature type="domain" description="Hemerythrin-like" evidence="1">
    <location>
        <begin position="13"/>
        <end position="125"/>
    </location>
</feature>
<organism evidence="2 3">
    <name type="scientific">Terrabacter aeriphilus</name>
    <dbReference type="NCBI Taxonomy" id="515662"/>
    <lineage>
        <taxon>Bacteria</taxon>
        <taxon>Bacillati</taxon>
        <taxon>Actinomycetota</taxon>
        <taxon>Actinomycetes</taxon>
        <taxon>Micrococcales</taxon>
        <taxon>Intrasporangiaceae</taxon>
        <taxon>Terrabacter</taxon>
    </lineage>
</organism>
<proteinExistence type="predicted"/>
<dbReference type="InterPro" id="IPR012312">
    <property type="entry name" value="Hemerythrin-like"/>
</dbReference>
<evidence type="ECO:0000313" key="3">
    <source>
        <dbReference type="Proteomes" id="UP001500427"/>
    </source>
</evidence>
<dbReference type="Gene3D" id="1.20.120.520">
    <property type="entry name" value="nmb1532 protein domain like"/>
    <property type="match status" value="1"/>
</dbReference>
<accession>A0ABP9JF11</accession>
<dbReference type="EMBL" id="BAABIW010000017">
    <property type="protein sequence ID" value="GAA5030064.1"/>
    <property type="molecule type" value="Genomic_DNA"/>
</dbReference>